<feature type="non-terminal residue" evidence="5">
    <location>
        <position position="137"/>
    </location>
</feature>
<evidence type="ECO:0000259" key="4">
    <source>
        <dbReference type="Pfam" id="PF00542"/>
    </source>
</evidence>
<feature type="domain" description="Large ribosomal subunit protein bL12 C-terminal" evidence="4">
    <location>
        <begin position="46"/>
        <end position="112"/>
    </location>
</feature>
<reference evidence="5" key="1">
    <citation type="submission" date="2018-05" db="EMBL/GenBank/DDBJ databases">
        <authorList>
            <person name="Lanie J.A."/>
            <person name="Ng W.-L."/>
            <person name="Kazmierczak K.M."/>
            <person name="Andrzejewski T.M."/>
            <person name="Davidsen T.M."/>
            <person name="Wayne K.J."/>
            <person name="Tettelin H."/>
            <person name="Glass J.I."/>
            <person name="Rusch D."/>
            <person name="Podicherti R."/>
            <person name="Tsui H.-C.T."/>
            <person name="Winkler M.E."/>
        </authorList>
    </citation>
    <scope>NUCLEOTIDE SEQUENCE</scope>
</reference>
<evidence type="ECO:0000256" key="3">
    <source>
        <dbReference type="SAM" id="MobiDB-lite"/>
    </source>
</evidence>
<dbReference type="GO" id="GO:0003735">
    <property type="term" value="F:structural constituent of ribosome"/>
    <property type="evidence" value="ECO:0007669"/>
    <property type="project" value="InterPro"/>
</dbReference>
<dbReference type="Pfam" id="PF00542">
    <property type="entry name" value="Ribosomal_L12"/>
    <property type="match status" value="1"/>
</dbReference>
<accession>A0A382JX09</accession>
<dbReference type="SUPFAM" id="SSF54736">
    <property type="entry name" value="ClpS-like"/>
    <property type="match status" value="1"/>
</dbReference>
<organism evidence="5">
    <name type="scientific">marine metagenome</name>
    <dbReference type="NCBI Taxonomy" id="408172"/>
    <lineage>
        <taxon>unclassified sequences</taxon>
        <taxon>metagenomes</taxon>
        <taxon>ecological metagenomes</taxon>
    </lineage>
</organism>
<dbReference type="InterPro" id="IPR014719">
    <property type="entry name" value="Ribosomal_bL12_C/ClpS-like"/>
</dbReference>
<keyword evidence="1" id="KW-0689">Ribosomal protein</keyword>
<dbReference type="Gene3D" id="3.30.1390.10">
    <property type="match status" value="1"/>
</dbReference>
<protein>
    <recommendedName>
        <fullName evidence="4">Large ribosomal subunit protein bL12 C-terminal domain-containing protein</fullName>
    </recommendedName>
</protein>
<feature type="region of interest" description="Disordered" evidence="3">
    <location>
        <begin position="1"/>
        <end position="38"/>
    </location>
</feature>
<dbReference type="PANTHER" id="PTHR45987:SF4">
    <property type="entry name" value="LARGE RIBOSOMAL SUBUNIT PROTEIN BL12M"/>
    <property type="match status" value="1"/>
</dbReference>
<dbReference type="GO" id="GO:0006412">
    <property type="term" value="P:translation"/>
    <property type="evidence" value="ECO:0007669"/>
    <property type="project" value="InterPro"/>
</dbReference>
<evidence type="ECO:0000256" key="1">
    <source>
        <dbReference type="ARBA" id="ARBA00022980"/>
    </source>
</evidence>
<feature type="compositionally biased region" description="Basic and acidic residues" evidence="3">
    <location>
        <begin position="112"/>
        <end position="123"/>
    </location>
</feature>
<sequence length="137" mass="15299">MGFFDELKKSLFGEQPQGQQRRRRTSSANSKDKPPILSQIQKGPYKIILMNDGGKKIDCIKAVRGIRSELGLKEAKEIVESVPVIFLEGVSRNEAKRVKQQLESAGASVSIEKLEPVESEEPKKTRRKKKKAPAPAK</sequence>
<feature type="region of interest" description="Disordered" evidence="3">
    <location>
        <begin position="101"/>
        <end position="137"/>
    </location>
</feature>
<evidence type="ECO:0000313" key="5">
    <source>
        <dbReference type="EMBL" id="SVC15773.1"/>
    </source>
</evidence>
<feature type="compositionally biased region" description="Basic residues" evidence="3">
    <location>
        <begin position="124"/>
        <end position="137"/>
    </location>
</feature>
<dbReference type="InterPro" id="IPR000206">
    <property type="entry name" value="Ribosomal_bL12"/>
</dbReference>
<dbReference type="AlphaFoldDB" id="A0A382JX09"/>
<feature type="compositionally biased region" description="Basic and acidic residues" evidence="3">
    <location>
        <begin position="1"/>
        <end position="11"/>
    </location>
</feature>
<gene>
    <name evidence="5" type="ORF">METZ01_LOCUS268627</name>
</gene>
<dbReference type="EMBL" id="UINC01076520">
    <property type="protein sequence ID" value="SVC15773.1"/>
    <property type="molecule type" value="Genomic_DNA"/>
</dbReference>
<name>A0A382JX09_9ZZZZ</name>
<proteinExistence type="predicted"/>
<keyword evidence="2" id="KW-0687">Ribonucleoprotein</keyword>
<dbReference type="GO" id="GO:0022625">
    <property type="term" value="C:cytosolic large ribosomal subunit"/>
    <property type="evidence" value="ECO:0007669"/>
    <property type="project" value="TreeGrafter"/>
</dbReference>
<dbReference type="InterPro" id="IPR013823">
    <property type="entry name" value="Ribosomal_bL12_C"/>
</dbReference>
<dbReference type="GO" id="GO:0003729">
    <property type="term" value="F:mRNA binding"/>
    <property type="evidence" value="ECO:0007669"/>
    <property type="project" value="TreeGrafter"/>
</dbReference>
<evidence type="ECO:0000256" key="2">
    <source>
        <dbReference type="ARBA" id="ARBA00023274"/>
    </source>
</evidence>
<dbReference type="PANTHER" id="PTHR45987">
    <property type="entry name" value="39S RIBOSOMAL PROTEIN L12"/>
    <property type="match status" value="1"/>
</dbReference>